<proteinExistence type="predicted"/>
<dbReference type="AlphaFoldDB" id="A0A094Q1J6"/>
<comment type="caution">
    <text evidence="2">The sequence shown here is derived from an EMBL/GenBank/DDBJ whole genome shotgun (WGS) entry which is preliminary data.</text>
</comment>
<evidence type="ECO:0000256" key="1">
    <source>
        <dbReference type="SAM" id="Phobius"/>
    </source>
</evidence>
<name>A0A094Q1J6_9ZZZZ</name>
<keyword evidence="1" id="KW-1133">Transmembrane helix</keyword>
<keyword evidence="1" id="KW-0812">Transmembrane</keyword>
<organism evidence="2">
    <name type="scientific">freshwater metagenome</name>
    <dbReference type="NCBI Taxonomy" id="449393"/>
    <lineage>
        <taxon>unclassified sequences</taxon>
        <taxon>metagenomes</taxon>
        <taxon>ecological metagenomes</taxon>
    </lineage>
</organism>
<sequence>MNAVQGTDRAVRGSTYPEAMFETLFLTILIYLFLSRNKKPRKPRTLDGELKQLIEQANYTTSVSSEIKCFLIDLISDASNPSQNFSDVRLKQAERILDRAGPAAFYWMTEIAAQLSILTAAQINGIDTNVNAELGKIATPEAVVDVVVKIG</sequence>
<accession>A0A094Q1J6</accession>
<keyword evidence="1" id="KW-0472">Membrane</keyword>
<evidence type="ECO:0000313" key="2">
    <source>
        <dbReference type="EMBL" id="KGA17262.1"/>
    </source>
</evidence>
<feature type="transmembrane region" description="Helical" evidence="1">
    <location>
        <begin position="16"/>
        <end position="34"/>
    </location>
</feature>
<protein>
    <submittedName>
        <fullName evidence="2">Uncharacterized protein</fullName>
    </submittedName>
</protein>
<gene>
    <name evidence="2" type="ORF">GM51_10860</name>
</gene>
<dbReference type="EMBL" id="JNSL01000065">
    <property type="protein sequence ID" value="KGA17262.1"/>
    <property type="molecule type" value="Genomic_DNA"/>
</dbReference>
<reference evidence="2" key="1">
    <citation type="submission" date="2014-06" db="EMBL/GenBank/DDBJ databases">
        <title>Key roles for freshwater Actinobacteria revealed by deep metagenomic sequencing.</title>
        <authorList>
            <person name="Ghai R."/>
            <person name="Mizuno C.M."/>
            <person name="Picazo A."/>
            <person name="Camacho A."/>
            <person name="Rodriguez-Valera F."/>
        </authorList>
    </citation>
    <scope>NUCLEOTIDE SEQUENCE</scope>
</reference>